<dbReference type="GO" id="GO:0046872">
    <property type="term" value="F:metal ion binding"/>
    <property type="evidence" value="ECO:0007669"/>
    <property type="project" value="UniProtKB-KW"/>
</dbReference>
<dbReference type="eggNOG" id="COG0602">
    <property type="taxonomic scope" value="Bacteria"/>
</dbReference>
<dbReference type="PIRSF" id="PIRSF000368">
    <property type="entry name" value="NrdG"/>
    <property type="match status" value="1"/>
</dbReference>
<keyword evidence="14" id="KW-1185">Reference proteome</keyword>
<sequence length="181" mass="19911">MNYANIKYCDIANGAGVRTSLFVSGCRLHCKGCFNNGAWSFLAGEPFTTEVEDRVVESLAPAYVDGLTVLGGEPTEPENAQALAPFLERVRAAHPQKGIWLYSGRTWEELTGSGSHASEDMRRILRTLDVLVDGPFVQELHDIALRFKGSSNQRIIDVPASLAASEVVLWSDDPLFETHEM</sequence>
<dbReference type="InterPro" id="IPR034457">
    <property type="entry name" value="Organic_radical-activating"/>
</dbReference>
<comment type="function">
    <text evidence="2 12">Activation of anaerobic ribonucleoside-triphosphate reductase under anaerobic conditions by generation of an organic free radical, using S-adenosylmethionine and reduced flavodoxin as cosubstrates to produce 5'-deoxy-adenosine.</text>
</comment>
<comment type="catalytic activity">
    <reaction evidence="11">
        <text>glycyl-[protein] + reduced [flavodoxin] + S-adenosyl-L-methionine = glycin-2-yl radical-[protein] + semiquinone [flavodoxin] + 5'-deoxyadenosine + L-methionine + H(+)</text>
        <dbReference type="Rhea" id="RHEA:61976"/>
        <dbReference type="Rhea" id="RHEA-COMP:10622"/>
        <dbReference type="Rhea" id="RHEA-COMP:14480"/>
        <dbReference type="Rhea" id="RHEA-COMP:15993"/>
        <dbReference type="Rhea" id="RHEA-COMP:15994"/>
        <dbReference type="ChEBI" id="CHEBI:15378"/>
        <dbReference type="ChEBI" id="CHEBI:17319"/>
        <dbReference type="ChEBI" id="CHEBI:29947"/>
        <dbReference type="ChEBI" id="CHEBI:32722"/>
        <dbReference type="ChEBI" id="CHEBI:57618"/>
        <dbReference type="ChEBI" id="CHEBI:57844"/>
        <dbReference type="ChEBI" id="CHEBI:59789"/>
        <dbReference type="ChEBI" id="CHEBI:140311"/>
    </reaction>
</comment>
<dbReference type="InterPro" id="IPR001989">
    <property type="entry name" value="Radical_activat_CS"/>
</dbReference>
<evidence type="ECO:0000256" key="10">
    <source>
        <dbReference type="ARBA" id="ARBA00023014"/>
    </source>
</evidence>
<dbReference type="Gene3D" id="3.20.20.70">
    <property type="entry name" value="Aldolase class I"/>
    <property type="match status" value="1"/>
</dbReference>
<dbReference type="AlphaFoldDB" id="U2TV36"/>
<evidence type="ECO:0000256" key="5">
    <source>
        <dbReference type="ARBA" id="ARBA00022485"/>
    </source>
</evidence>
<dbReference type="STRING" id="1125712.HMPREF1316_2186"/>
<evidence type="ECO:0000256" key="11">
    <source>
        <dbReference type="ARBA" id="ARBA00047365"/>
    </source>
</evidence>
<proteinExistence type="inferred from homology"/>
<evidence type="ECO:0000256" key="9">
    <source>
        <dbReference type="ARBA" id="ARBA00023004"/>
    </source>
</evidence>
<dbReference type="EC" id="1.97.1.-" evidence="12"/>
<dbReference type="PATRIC" id="fig|1125712.3.peg.420"/>
<keyword evidence="6" id="KW-0949">S-adenosyl-L-methionine</keyword>
<evidence type="ECO:0000256" key="7">
    <source>
        <dbReference type="ARBA" id="ARBA00022723"/>
    </source>
</evidence>
<dbReference type="GO" id="GO:0043365">
    <property type="term" value="F:[formate-C-acetyltransferase]-activating enzyme activity"/>
    <property type="evidence" value="ECO:0007669"/>
    <property type="project" value="InterPro"/>
</dbReference>
<dbReference type="SFLD" id="SFLDS00029">
    <property type="entry name" value="Radical_SAM"/>
    <property type="match status" value="1"/>
</dbReference>
<dbReference type="RefSeq" id="WP_021725226.1">
    <property type="nucleotide sequence ID" value="NZ_AWEZ01000016.1"/>
</dbReference>
<dbReference type="InterPro" id="IPR058240">
    <property type="entry name" value="rSAM_sf"/>
</dbReference>
<dbReference type="InterPro" id="IPR007197">
    <property type="entry name" value="rSAM"/>
</dbReference>
<organism evidence="13 14">
    <name type="scientific">Olsenella profusa F0195</name>
    <dbReference type="NCBI Taxonomy" id="1125712"/>
    <lineage>
        <taxon>Bacteria</taxon>
        <taxon>Bacillati</taxon>
        <taxon>Actinomycetota</taxon>
        <taxon>Coriobacteriia</taxon>
        <taxon>Coriobacteriales</taxon>
        <taxon>Atopobiaceae</taxon>
        <taxon>Olsenella</taxon>
    </lineage>
</organism>
<evidence type="ECO:0000256" key="3">
    <source>
        <dbReference type="ARBA" id="ARBA00009777"/>
    </source>
</evidence>
<accession>U2TV36</accession>
<dbReference type="GO" id="GO:0051539">
    <property type="term" value="F:4 iron, 4 sulfur cluster binding"/>
    <property type="evidence" value="ECO:0007669"/>
    <property type="project" value="UniProtKB-KW"/>
</dbReference>
<evidence type="ECO:0000256" key="2">
    <source>
        <dbReference type="ARBA" id="ARBA00003852"/>
    </source>
</evidence>
<dbReference type="SFLD" id="SFLDF00299">
    <property type="entry name" value="anaerobic_ribonucleoside-triph"/>
    <property type="match status" value="1"/>
</dbReference>
<dbReference type="SFLD" id="SFLDG01063">
    <property type="entry name" value="activating_enzymes__group_1"/>
    <property type="match status" value="1"/>
</dbReference>
<keyword evidence="5" id="KW-0004">4Fe-4S</keyword>
<evidence type="ECO:0000256" key="8">
    <source>
        <dbReference type="ARBA" id="ARBA00023002"/>
    </source>
</evidence>
<dbReference type="NCBIfam" id="TIGR02491">
    <property type="entry name" value="NrdG"/>
    <property type="match status" value="1"/>
</dbReference>
<dbReference type="Proteomes" id="UP000016638">
    <property type="component" value="Unassembled WGS sequence"/>
</dbReference>
<evidence type="ECO:0000313" key="14">
    <source>
        <dbReference type="Proteomes" id="UP000016638"/>
    </source>
</evidence>
<dbReference type="InterPro" id="IPR013785">
    <property type="entry name" value="Aldolase_TIM"/>
</dbReference>
<dbReference type="OrthoDB" id="9782387at2"/>
<evidence type="ECO:0000256" key="1">
    <source>
        <dbReference type="ARBA" id="ARBA00001966"/>
    </source>
</evidence>
<dbReference type="InterPro" id="IPR012837">
    <property type="entry name" value="NrdG"/>
</dbReference>
<keyword evidence="7" id="KW-0479">Metal-binding</keyword>
<evidence type="ECO:0000313" key="13">
    <source>
        <dbReference type="EMBL" id="ERL10210.1"/>
    </source>
</evidence>
<dbReference type="SUPFAM" id="SSF102114">
    <property type="entry name" value="Radical SAM enzymes"/>
    <property type="match status" value="1"/>
</dbReference>
<evidence type="ECO:0000256" key="6">
    <source>
        <dbReference type="ARBA" id="ARBA00022691"/>
    </source>
</evidence>
<dbReference type="GO" id="GO:0004748">
    <property type="term" value="F:ribonucleoside-diphosphate reductase activity, thioredoxin disulfide as acceptor"/>
    <property type="evidence" value="ECO:0007669"/>
    <property type="project" value="TreeGrafter"/>
</dbReference>
<name>U2TV36_9ACTN</name>
<comment type="similarity">
    <text evidence="3 12">Belongs to the organic radical-activating enzymes family.</text>
</comment>
<dbReference type="Pfam" id="PF13353">
    <property type="entry name" value="Fer4_12"/>
    <property type="match status" value="1"/>
</dbReference>
<evidence type="ECO:0000256" key="12">
    <source>
        <dbReference type="PIRNR" id="PIRNR000368"/>
    </source>
</evidence>
<keyword evidence="10" id="KW-0411">Iron-sulfur</keyword>
<comment type="caution">
    <text evidence="13">The sequence shown here is derived from an EMBL/GenBank/DDBJ whole genome shotgun (WGS) entry which is preliminary data.</text>
</comment>
<gene>
    <name evidence="13" type="primary">nrdG</name>
    <name evidence="13" type="ORF">HMPREF1316_2186</name>
</gene>
<dbReference type="PANTHER" id="PTHR30352:SF2">
    <property type="entry name" value="ANAEROBIC RIBONUCLEOSIDE-TRIPHOSPHATE REDUCTASE-ACTIVATING PROTEIN"/>
    <property type="match status" value="1"/>
</dbReference>
<reference evidence="13 14" key="1">
    <citation type="submission" date="2013-08" db="EMBL/GenBank/DDBJ databases">
        <authorList>
            <person name="Durkin A.S."/>
            <person name="Haft D.R."/>
            <person name="McCorrison J."/>
            <person name="Torralba M."/>
            <person name="Gillis M."/>
            <person name="Haft D.H."/>
            <person name="Methe B."/>
            <person name="Sutton G."/>
            <person name="Nelson K.E."/>
        </authorList>
    </citation>
    <scope>NUCLEOTIDE SEQUENCE [LARGE SCALE GENOMIC DNA]</scope>
    <source>
        <strain evidence="13 14">F0195</strain>
    </source>
</reference>
<dbReference type="EMBL" id="AWEZ01000016">
    <property type="protein sequence ID" value="ERL10210.1"/>
    <property type="molecule type" value="Genomic_DNA"/>
</dbReference>
<keyword evidence="9" id="KW-0408">Iron</keyword>
<evidence type="ECO:0000256" key="4">
    <source>
        <dbReference type="ARBA" id="ARBA00014281"/>
    </source>
</evidence>
<dbReference type="PROSITE" id="PS01087">
    <property type="entry name" value="RADICAL_ACTIVATING"/>
    <property type="match status" value="1"/>
</dbReference>
<keyword evidence="8 12" id="KW-0560">Oxidoreductase</keyword>
<protein>
    <recommendedName>
        <fullName evidence="4 12">Anaerobic ribonucleoside-triphosphate reductase-activating protein</fullName>
        <ecNumber evidence="12">1.97.1.-</ecNumber>
    </recommendedName>
</protein>
<dbReference type="PANTHER" id="PTHR30352">
    <property type="entry name" value="PYRUVATE FORMATE-LYASE-ACTIVATING ENZYME"/>
    <property type="match status" value="1"/>
</dbReference>
<dbReference type="SFLD" id="SFLDG01066">
    <property type="entry name" value="organic_radical-activating_enz"/>
    <property type="match status" value="1"/>
</dbReference>
<comment type="cofactor">
    <cofactor evidence="1">
        <name>[4Fe-4S] cluster</name>
        <dbReference type="ChEBI" id="CHEBI:49883"/>
    </cofactor>
</comment>